<feature type="domain" description="Vitamin K epoxide reductase" evidence="11">
    <location>
        <begin position="12"/>
        <end position="160"/>
    </location>
</feature>
<accession>A0A951Q8V0</accession>
<dbReference type="InterPro" id="IPR038354">
    <property type="entry name" value="VKOR_sf"/>
</dbReference>
<dbReference type="Proteomes" id="UP000757435">
    <property type="component" value="Unassembled WGS sequence"/>
</dbReference>
<keyword evidence="3 10" id="KW-0812">Transmembrane</keyword>
<dbReference type="Gene3D" id="1.20.1440.130">
    <property type="entry name" value="VKOR domain"/>
    <property type="match status" value="1"/>
</dbReference>
<dbReference type="CDD" id="cd12916">
    <property type="entry name" value="VKOR_1"/>
    <property type="match status" value="1"/>
</dbReference>
<proteinExistence type="inferred from homology"/>
<feature type="transmembrane region" description="Helical" evidence="10">
    <location>
        <begin position="104"/>
        <end position="126"/>
    </location>
</feature>
<keyword evidence="4" id="KW-0874">Quinone</keyword>
<sequence>MTSRRRQIPWMYRQSRYLIAAVAVLGALNTGYITATKLFGGETACPTSGCEQVLSGPYATVFGLPLALFGLLAYVGMAAFALVPLAVNPEKERSQRSNLENQTWLLLFAGATAMLVFSAYLMYIMFSQYVALYGAKGLCYYCLASAIFALTLFVLTLFGRDWEDVGQLFFTGILVSMVTIVGTLGVYANVNGSAVANPDAPGRAAPAITTLSGQSELQLARHLTSVGAKMYSAYWCPHCHDQKQLFGKQAVAVLPVVECAPDGRNSQTALCQEKKIEGFPTWEINGKMTSGTQTLQQLADLSGYTGSRDFKN</sequence>
<dbReference type="PROSITE" id="PS51354">
    <property type="entry name" value="GLUTAREDOXIN_2"/>
    <property type="match status" value="1"/>
</dbReference>
<evidence type="ECO:0000256" key="10">
    <source>
        <dbReference type="SAM" id="Phobius"/>
    </source>
</evidence>
<evidence type="ECO:0000256" key="2">
    <source>
        <dbReference type="ARBA" id="ARBA00006214"/>
    </source>
</evidence>
<feature type="transmembrane region" description="Helical" evidence="10">
    <location>
        <begin position="59"/>
        <end position="83"/>
    </location>
</feature>
<dbReference type="EMBL" id="JAHHHD010000003">
    <property type="protein sequence ID" value="MBW4658019.1"/>
    <property type="molecule type" value="Genomic_DNA"/>
</dbReference>
<dbReference type="SMART" id="SM00756">
    <property type="entry name" value="VKc"/>
    <property type="match status" value="1"/>
</dbReference>
<comment type="subcellular location">
    <subcellularLocation>
        <location evidence="1">Membrane</location>
        <topology evidence="1">Multi-pass membrane protein</topology>
    </subcellularLocation>
</comment>
<evidence type="ECO:0000256" key="3">
    <source>
        <dbReference type="ARBA" id="ARBA00022692"/>
    </source>
</evidence>
<evidence type="ECO:0000256" key="9">
    <source>
        <dbReference type="ARBA" id="ARBA00023284"/>
    </source>
</evidence>
<dbReference type="InterPro" id="IPR036249">
    <property type="entry name" value="Thioredoxin-like_sf"/>
</dbReference>
<keyword evidence="8" id="KW-1015">Disulfide bond</keyword>
<evidence type="ECO:0000313" key="13">
    <source>
        <dbReference type="Proteomes" id="UP000757435"/>
    </source>
</evidence>
<dbReference type="GO" id="GO:0016491">
    <property type="term" value="F:oxidoreductase activity"/>
    <property type="evidence" value="ECO:0007669"/>
    <property type="project" value="UniProtKB-KW"/>
</dbReference>
<keyword evidence="5 10" id="KW-1133">Transmembrane helix</keyword>
<organism evidence="12 13">
    <name type="scientific">Drouetiella hepatica Uher 2000/2452</name>
    <dbReference type="NCBI Taxonomy" id="904376"/>
    <lineage>
        <taxon>Bacteria</taxon>
        <taxon>Bacillati</taxon>
        <taxon>Cyanobacteriota</taxon>
        <taxon>Cyanophyceae</taxon>
        <taxon>Oculatellales</taxon>
        <taxon>Oculatellaceae</taxon>
        <taxon>Drouetiella</taxon>
    </lineage>
</organism>
<dbReference type="InterPro" id="IPR044698">
    <property type="entry name" value="VKOR/LTO1"/>
</dbReference>
<evidence type="ECO:0000256" key="4">
    <source>
        <dbReference type="ARBA" id="ARBA00022719"/>
    </source>
</evidence>
<dbReference type="Pfam" id="PF07884">
    <property type="entry name" value="VKOR"/>
    <property type="match status" value="1"/>
</dbReference>
<reference evidence="12" key="1">
    <citation type="submission" date="2021-05" db="EMBL/GenBank/DDBJ databases">
        <authorList>
            <person name="Pietrasiak N."/>
            <person name="Ward R."/>
            <person name="Stajich J.E."/>
            <person name="Kurbessoian T."/>
        </authorList>
    </citation>
    <scope>NUCLEOTIDE SEQUENCE</scope>
    <source>
        <strain evidence="12">UHER 2000/2452</strain>
    </source>
</reference>
<evidence type="ECO:0000256" key="1">
    <source>
        <dbReference type="ARBA" id="ARBA00004141"/>
    </source>
</evidence>
<evidence type="ECO:0000259" key="11">
    <source>
        <dbReference type="SMART" id="SM00756"/>
    </source>
</evidence>
<dbReference type="SUPFAM" id="SSF52833">
    <property type="entry name" value="Thioredoxin-like"/>
    <property type="match status" value="1"/>
</dbReference>
<evidence type="ECO:0000256" key="8">
    <source>
        <dbReference type="ARBA" id="ARBA00023157"/>
    </source>
</evidence>
<feature type="transmembrane region" description="Helical" evidence="10">
    <location>
        <begin position="138"/>
        <end position="158"/>
    </location>
</feature>
<dbReference type="PANTHER" id="PTHR34573:SF1">
    <property type="entry name" value="VITAMIN K EPOXIDE REDUCTASE DOMAIN-CONTAINING PROTEIN"/>
    <property type="match status" value="1"/>
</dbReference>
<dbReference type="AlphaFoldDB" id="A0A951Q8V0"/>
<dbReference type="InterPro" id="IPR012932">
    <property type="entry name" value="VKOR"/>
</dbReference>
<reference evidence="12" key="2">
    <citation type="journal article" date="2022" name="Microbiol. Resour. Announc.">
        <title>Metagenome Sequencing to Explore Phylogenomics of Terrestrial Cyanobacteria.</title>
        <authorList>
            <person name="Ward R.D."/>
            <person name="Stajich J.E."/>
            <person name="Johansen J.R."/>
            <person name="Huntemann M."/>
            <person name="Clum A."/>
            <person name="Foster B."/>
            <person name="Foster B."/>
            <person name="Roux S."/>
            <person name="Palaniappan K."/>
            <person name="Varghese N."/>
            <person name="Mukherjee S."/>
            <person name="Reddy T.B.K."/>
            <person name="Daum C."/>
            <person name="Copeland A."/>
            <person name="Chen I.A."/>
            <person name="Ivanova N.N."/>
            <person name="Kyrpides N.C."/>
            <person name="Shapiro N."/>
            <person name="Eloe-Fadrosh E.A."/>
            <person name="Pietrasiak N."/>
        </authorList>
    </citation>
    <scope>NUCLEOTIDE SEQUENCE</scope>
    <source>
        <strain evidence="12">UHER 2000/2452</strain>
    </source>
</reference>
<feature type="transmembrane region" description="Helical" evidence="10">
    <location>
        <begin position="165"/>
        <end position="188"/>
    </location>
</feature>
<evidence type="ECO:0000256" key="5">
    <source>
        <dbReference type="ARBA" id="ARBA00022989"/>
    </source>
</evidence>
<comment type="similarity">
    <text evidence="2">Belongs to the VKOR family.</text>
</comment>
<evidence type="ECO:0000256" key="6">
    <source>
        <dbReference type="ARBA" id="ARBA00023002"/>
    </source>
</evidence>
<keyword evidence="7 10" id="KW-0472">Membrane</keyword>
<dbReference type="Gene3D" id="3.40.30.10">
    <property type="entry name" value="Glutaredoxin"/>
    <property type="match status" value="1"/>
</dbReference>
<keyword evidence="9" id="KW-0676">Redox-active center</keyword>
<evidence type="ECO:0000256" key="7">
    <source>
        <dbReference type="ARBA" id="ARBA00023136"/>
    </source>
</evidence>
<gene>
    <name evidence="12" type="ORF">KME15_05055</name>
</gene>
<evidence type="ECO:0000313" key="12">
    <source>
        <dbReference type="EMBL" id="MBW4658019.1"/>
    </source>
</evidence>
<comment type="caution">
    <text evidence="12">The sequence shown here is derived from an EMBL/GenBank/DDBJ whole genome shotgun (WGS) entry which is preliminary data.</text>
</comment>
<protein>
    <submittedName>
        <fullName evidence="12">Vitamin K epoxide reductase family protein</fullName>
    </submittedName>
</protein>
<dbReference type="GO" id="GO:0016020">
    <property type="term" value="C:membrane"/>
    <property type="evidence" value="ECO:0007669"/>
    <property type="project" value="UniProtKB-SubCell"/>
</dbReference>
<dbReference type="GO" id="GO:0048038">
    <property type="term" value="F:quinone binding"/>
    <property type="evidence" value="ECO:0007669"/>
    <property type="project" value="UniProtKB-KW"/>
</dbReference>
<keyword evidence="6" id="KW-0560">Oxidoreductase</keyword>
<name>A0A951Q8V0_9CYAN</name>
<dbReference type="PANTHER" id="PTHR34573">
    <property type="entry name" value="VKC DOMAIN-CONTAINING PROTEIN"/>
    <property type="match status" value="1"/>
</dbReference>